<gene>
    <name evidence="4" type="ORF">A9D14_14070</name>
</gene>
<evidence type="ECO:0000256" key="2">
    <source>
        <dbReference type="ARBA" id="ARBA00007637"/>
    </source>
</evidence>
<dbReference type="KEGG" id="cman:A9D14_14070"/>
<dbReference type="InterPro" id="IPR001509">
    <property type="entry name" value="Epimerase_deHydtase"/>
</dbReference>
<dbReference type="SUPFAM" id="SSF51735">
    <property type="entry name" value="NAD(P)-binding Rossmann-fold domains"/>
    <property type="match status" value="1"/>
</dbReference>
<dbReference type="Gene3D" id="3.40.50.720">
    <property type="entry name" value="NAD(P)-binding Rossmann-like Domain"/>
    <property type="match status" value="1"/>
</dbReference>
<dbReference type="STRING" id="450378.GCA_001661675_02825"/>
<sequence>MHQVAPVMVTGASGFVGRAVVRALRMVGRGSGRPVVALGTRPADAPRDEYWEPVDLLDPAAVQDVLARHRPAALIHAAWARSRAGGLWNAPDNMDWRDASMALFEAFWQAGGKHVVGCGSCAEYAISDDPCREDATPIAPESLYGQAKAQLHGMAAARAGALGGTLAWARIFYLFGPHEAAARLVPSVIDSLLRGEPALTGSGLTRRDFALIGDVGHGIAALAETGAIGAYNVASGEAVRLRDLVERIGAIMERLDLVRIGALPDRPDEAPLIAADVGKIARDTGWHARTPLDEALRQTIEWRREHAVSRSDDRKRPAKL</sequence>
<dbReference type="InterPro" id="IPR036291">
    <property type="entry name" value="NAD(P)-bd_dom_sf"/>
</dbReference>
<dbReference type="PANTHER" id="PTHR43000">
    <property type="entry name" value="DTDP-D-GLUCOSE 4,6-DEHYDRATASE-RELATED"/>
    <property type="match status" value="1"/>
</dbReference>
<accession>A0A1Z1FE81</accession>
<evidence type="ECO:0000256" key="1">
    <source>
        <dbReference type="ARBA" id="ARBA00005125"/>
    </source>
</evidence>
<dbReference type="EMBL" id="CP019602">
    <property type="protein sequence ID" value="ARU17084.1"/>
    <property type="molecule type" value="Genomic_DNA"/>
</dbReference>
<dbReference type="Pfam" id="PF01370">
    <property type="entry name" value="Epimerase"/>
    <property type="match status" value="1"/>
</dbReference>
<keyword evidence="5" id="KW-1185">Reference proteome</keyword>
<dbReference type="Proteomes" id="UP000195807">
    <property type="component" value="Chromosome"/>
</dbReference>
<dbReference type="OrthoDB" id="9801056at2"/>
<comment type="similarity">
    <text evidence="2">Belongs to the NAD(P)-dependent epimerase/dehydratase family.</text>
</comment>
<comment type="pathway">
    <text evidence="1">Bacterial outer membrane biogenesis; LPS O-antigen biosynthesis.</text>
</comment>
<evidence type="ECO:0000313" key="5">
    <source>
        <dbReference type="Proteomes" id="UP000195807"/>
    </source>
</evidence>
<evidence type="ECO:0000259" key="3">
    <source>
        <dbReference type="Pfam" id="PF01370"/>
    </source>
</evidence>
<dbReference type="RefSeq" id="WP_066847652.1">
    <property type="nucleotide sequence ID" value="NZ_CP019602.1"/>
</dbReference>
<evidence type="ECO:0000313" key="4">
    <source>
        <dbReference type="EMBL" id="ARU17084.1"/>
    </source>
</evidence>
<dbReference type="AlphaFoldDB" id="A0A1Z1FE81"/>
<proteinExistence type="inferred from homology"/>
<name>A0A1Z1FE81_9SPHN</name>
<feature type="domain" description="NAD-dependent epimerase/dehydratase" evidence="3">
    <location>
        <begin position="7"/>
        <end position="234"/>
    </location>
</feature>
<organism evidence="4 5">
    <name type="scientific">Croceicoccus marinus</name>
    <dbReference type="NCBI Taxonomy" id="450378"/>
    <lineage>
        <taxon>Bacteria</taxon>
        <taxon>Pseudomonadati</taxon>
        <taxon>Pseudomonadota</taxon>
        <taxon>Alphaproteobacteria</taxon>
        <taxon>Sphingomonadales</taxon>
        <taxon>Erythrobacteraceae</taxon>
        <taxon>Croceicoccus</taxon>
    </lineage>
</organism>
<protein>
    <recommendedName>
        <fullName evidence="3">NAD-dependent epimerase/dehydratase domain-containing protein</fullName>
    </recommendedName>
</protein>
<reference evidence="4 5" key="1">
    <citation type="submission" date="2017-01" db="EMBL/GenBank/DDBJ databases">
        <title>Complete genome sequence of esterase-producing bacterium Croceicoccus marinus E4A9.</title>
        <authorList>
            <person name="Wu Y.-H."/>
            <person name="Cheng H."/>
            <person name="Xu L."/>
            <person name="Huo Y.-Y."/>
            <person name="Wang C.-S."/>
            <person name="Xu X.-W."/>
        </authorList>
    </citation>
    <scope>NUCLEOTIDE SEQUENCE [LARGE SCALE GENOMIC DNA]</scope>
    <source>
        <strain evidence="4 5">E4A9</strain>
    </source>
</reference>